<accession>A0AAE0S552</accession>
<feature type="region of interest" description="Disordered" evidence="5">
    <location>
        <begin position="345"/>
        <end position="366"/>
    </location>
</feature>
<dbReference type="InterPro" id="IPR051986">
    <property type="entry name" value="Innate_Immune_Apopt_Reg"/>
</dbReference>
<feature type="compositionally biased region" description="Basic and acidic residues" evidence="5">
    <location>
        <begin position="625"/>
        <end position="634"/>
    </location>
</feature>
<dbReference type="PANTHER" id="PTHR16295:SF10">
    <property type="entry name" value="EXPRESSED PROTEIN"/>
    <property type="match status" value="1"/>
</dbReference>
<evidence type="ECO:0000256" key="5">
    <source>
        <dbReference type="SAM" id="MobiDB-lite"/>
    </source>
</evidence>
<dbReference type="Pfam" id="PF21366">
    <property type="entry name" value="TRAFD1-XIAF1_ZnF"/>
    <property type="match status" value="1"/>
</dbReference>
<evidence type="ECO:0000256" key="4">
    <source>
        <dbReference type="PROSITE-ProRule" id="PRU00207"/>
    </source>
</evidence>
<evidence type="ECO:0000256" key="3">
    <source>
        <dbReference type="ARBA" id="ARBA00022833"/>
    </source>
</evidence>
<reference evidence="7" key="1">
    <citation type="journal article" date="2021" name="Genome Biol. Evol.">
        <title>A High-Quality Reference Genome for a Parasitic Bivalve with Doubly Uniparental Inheritance (Bivalvia: Unionida).</title>
        <authorList>
            <person name="Smith C.H."/>
        </authorList>
    </citation>
    <scope>NUCLEOTIDE SEQUENCE</scope>
    <source>
        <strain evidence="7">CHS0354</strain>
    </source>
</reference>
<dbReference type="Gene3D" id="3.30.40.10">
    <property type="entry name" value="Zinc/RING finger domain, C3HC4 (zinc finger)"/>
    <property type="match status" value="1"/>
</dbReference>
<feature type="compositionally biased region" description="Polar residues" evidence="5">
    <location>
        <begin position="530"/>
        <end position="543"/>
    </location>
</feature>
<name>A0AAE0S552_9BIVA</name>
<evidence type="ECO:0000313" key="8">
    <source>
        <dbReference type="Proteomes" id="UP001195483"/>
    </source>
</evidence>
<dbReference type="Proteomes" id="UP001195483">
    <property type="component" value="Unassembled WGS sequence"/>
</dbReference>
<feature type="zinc finger region" description="TRAF-type" evidence="4">
    <location>
        <begin position="59"/>
        <end position="101"/>
    </location>
</feature>
<evidence type="ECO:0000313" key="7">
    <source>
        <dbReference type="EMBL" id="KAK3585334.1"/>
    </source>
</evidence>
<dbReference type="AlphaFoldDB" id="A0AAE0S552"/>
<gene>
    <name evidence="7" type="ORF">CHS0354_004600</name>
</gene>
<feature type="compositionally biased region" description="Low complexity" evidence="5">
    <location>
        <begin position="639"/>
        <end position="651"/>
    </location>
</feature>
<sequence length="695" mass="77838">MADNGETKHCPNCKREISTSNFMTHEIHCKRHISLCEHCKEPVPKGEMEIHFEEIHAKIKCPKCGSEVEKTHFEDHEENECPKRPMKCLYCELELPKSELKNHQDYCGSRTEPCVRCGQYIMLKDQIKHEESKCTYPPVPVKQTNGLNAGSGLRNNSVFSERETITNSFTYEELNRMLTDPAAGLGQGQSELPGFVGASGQPVARFRNKNTIANDLSSRANEANSKSIALNKSYLNRQRELASLSTPDVEMDRLLAMQLQHDVTDNEGDIPERFYSMEKSEPLFPPYEPGFNHSSFDNLNIFSEDMSLIPCEFCGQPYPADDLVLHQSACGHDVIGLHLPHAADDDHSNNRLDNRTEHMPASPRQQPTIIDNLGRLRTDELDPEFDPFSTGSIAVVARHVELLPCEFCDVLFPEDLLFQHQPLCDKNATSTPRVTTPATRTTQPKKKLSSTPPSYDIPNMRSHRHQPPPHLEWQEDSTEDQTKSRSSRSKVSSNIVSGIGAAGGTRSNLGSFGIKYGGKYDHQDRDHGSSYPQPNLLSGQNLNVDKESTRNVPARIRKSVSDTKTSTLESLLKETSDTQQTHDLLGHVSSGRKNQKNDMNSLRQKNVPMGVRGTSNPKMTGNARGETREQDRYGPRPTPGTQSRTSRSSRTQNDDGDGPNSRPQRMRVNNVFTYNEGLASPTNKRPSGKKPDAPR</sequence>
<feature type="domain" description="TRAF-type" evidence="6">
    <location>
        <begin position="59"/>
        <end position="101"/>
    </location>
</feature>
<comment type="caution">
    <text evidence="7">The sequence shown here is derived from an EMBL/GenBank/DDBJ whole genome shotgun (WGS) entry which is preliminary data.</text>
</comment>
<dbReference type="GO" id="GO:0005739">
    <property type="term" value="C:mitochondrion"/>
    <property type="evidence" value="ECO:0007669"/>
    <property type="project" value="TreeGrafter"/>
</dbReference>
<keyword evidence="8" id="KW-1185">Reference proteome</keyword>
<dbReference type="InterPro" id="IPR013083">
    <property type="entry name" value="Znf_RING/FYVE/PHD"/>
</dbReference>
<protein>
    <recommendedName>
        <fullName evidence="6">TRAF-type domain-containing protein</fullName>
    </recommendedName>
</protein>
<dbReference type="EMBL" id="JAEAOA010000334">
    <property type="protein sequence ID" value="KAK3585334.1"/>
    <property type="molecule type" value="Genomic_DNA"/>
</dbReference>
<keyword evidence="1 4" id="KW-0479">Metal-binding</keyword>
<feature type="region of interest" description="Disordered" evidence="5">
    <location>
        <begin position="520"/>
        <end position="695"/>
    </location>
</feature>
<dbReference type="InterPro" id="IPR001293">
    <property type="entry name" value="Znf_TRAF"/>
</dbReference>
<dbReference type="InterPro" id="IPR049439">
    <property type="entry name" value="TRAFD1-XIAF1_Znf"/>
</dbReference>
<evidence type="ECO:0000256" key="2">
    <source>
        <dbReference type="ARBA" id="ARBA00022771"/>
    </source>
</evidence>
<keyword evidence="3 4" id="KW-0862">Zinc</keyword>
<feature type="compositionally biased region" description="Low complexity" evidence="5">
    <location>
        <begin position="428"/>
        <end position="442"/>
    </location>
</feature>
<dbReference type="PANTHER" id="PTHR16295">
    <property type="entry name" value="TRAF-TYPE ZINC FINGER PROTEIN-RELATED"/>
    <property type="match status" value="1"/>
</dbReference>
<feature type="compositionally biased region" description="Basic and acidic residues" evidence="5">
    <location>
        <begin position="345"/>
        <end position="358"/>
    </location>
</feature>
<reference evidence="7" key="3">
    <citation type="submission" date="2023-05" db="EMBL/GenBank/DDBJ databases">
        <authorList>
            <person name="Smith C.H."/>
        </authorList>
    </citation>
    <scope>NUCLEOTIDE SEQUENCE</scope>
    <source>
        <strain evidence="7">CHS0354</strain>
        <tissue evidence="7">Mantle</tissue>
    </source>
</reference>
<evidence type="ECO:0000256" key="1">
    <source>
        <dbReference type="ARBA" id="ARBA00022723"/>
    </source>
</evidence>
<dbReference type="PROSITE" id="PS50145">
    <property type="entry name" value="ZF_TRAF"/>
    <property type="match status" value="1"/>
</dbReference>
<reference evidence="7" key="2">
    <citation type="journal article" date="2021" name="Genome Biol. Evol.">
        <title>Developing a high-quality reference genome for a parasitic bivalve with doubly uniparental inheritance (Bivalvia: Unionida).</title>
        <authorList>
            <person name="Smith C.H."/>
        </authorList>
    </citation>
    <scope>NUCLEOTIDE SEQUENCE</scope>
    <source>
        <strain evidence="7">CHS0354</strain>
        <tissue evidence="7">Mantle</tissue>
    </source>
</reference>
<organism evidence="7 8">
    <name type="scientific">Potamilus streckersoni</name>
    <dbReference type="NCBI Taxonomy" id="2493646"/>
    <lineage>
        <taxon>Eukaryota</taxon>
        <taxon>Metazoa</taxon>
        <taxon>Spiralia</taxon>
        <taxon>Lophotrochozoa</taxon>
        <taxon>Mollusca</taxon>
        <taxon>Bivalvia</taxon>
        <taxon>Autobranchia</taxon>
        <taxon>Heteroconchia</taxon>
        <taxon>Palaeoheterodonta</taxon>
        <taxon>Unionida</taxon>
        <taxon>Unionoidea</taxon>
        <taxon>Unionidae</taxon>
        <taxon>Ambleminae</taxon>
        <taxon>Lampsilini</taxon>
        <taxon>Potamilus</taxon>
    </lineage>
</organism>
<evidence type="ECO:0000259" key="6">
    <source>
        <dbReference type="PROSITE" id="PS50145"/>
    </source>
</evidence>
<dbReference type="GO" id="GO:0008270">
    <property type="term" value="F:zinc ion binding"/>
    <property type="evidence" value="ECO:0007669"/>
    <property type="project" value="UniProtKB-KW"/>
</dbReference>
<feature type="region of interest" description="Disordered" evidence="5">
    <location>
        <begin position="426"/>
        <end position="493"/>
    </location>
</feature>
<proteinExistence type="predicted"/>
<keyword evidence="2 4" id="KW-0863">Zinc-finger</keyword>